<gene>
    <name evidence="2" type="ORF">C8A04DRAFT_10381</name>
</gene>
<evidence type="ECO:0000256" key="1">
    <source>
        <dbReference type="SAM" id="MobiDB-lite"/>
    </source>
</evidence>
<feature type="compositionally biased region" description="Basic and acidic residues" evidence="1">
    <location>
        <begin position="195"/>
        <end position="204"/>
    </location>
</feature>
<feature type="compositionally biased region" description="Basic and acidic residues" evidence="1">
    <location>
        <begin position="476"/>
        <end position="486"/>
    </location>
</feature>
<organism evidence="2 3">
    <name type="scientific">Dichotomopilus funicola</name>
    <dbReference type="NCBI Taxonomy" id="1934379"/>
    <lineage>
        <taxon>Eukaryota</taxon>
        <taxon>Fungi</taxon>
        <taxon>Dikarya</taxon>
        <taxon>Ascomycota</taxon>
        <taxon>Pezizomycotina</taxon>
        <taxon>Sordariomycetes</taxon>
        <taxon>Sordariomycetidae</taxon>
        <taxon>Sordariales</taxon>
        <taxon>Chaetomiaceae</taxon>
        <taxon>Dichotomopilus</taxon>
    </lineage>
</organism>
<feature type="compositionally biased region" description="Low complexity" evidence="1">
    <location>
        <begin position="422"/>
        <end position="432"/>
    </location>
</feature>
<comment type="caution">
    <text evidence="2">The sequence shown here is derived from an EMBL/GenBank/DDBJ whole genome shotgun (WGS) entry which is preliminary data.</text>
</comment>
<reference evidence="2" key="2">
    <citation type="submission" date="2023-05" db="EMBL/GenBank/DDBJ databases">
        <authorList>
            <consortium name="Lawrence Berkeley National Laboratory"/>
            <person name="Steindorff A."/>
            <person name="Hensen N."/>
            <person name="Bonometti L."/>
            <person name="Westerberg I."/>
            <person name="Brannstrom I.O."/>
            <person name="Guillou S."/>
            <person name="Cros-Aarteil S."/>
            <person name="Calhoun S."/>
            <person name="Haridas S."/>
            <person name="Kuo A."/>
            <person name="Mondo S."/>
            <person name="Pangilinan J."/>
            <person name="Riley R."/>
            <person name="Labutti K."/>
            <person name="Andreopoulos B."/>
            <person name="Lipzen A."/>
            <person name="Chen C."/>
            <person name="Yanf M."/>
            <person name="Daum C."/>
            <person name="Ng V."/>
            <person name="Clum A."/>
            <person name="Ohm R."/>
            <person name="Martin F."/>
            <person name="Silar P."/>
            <person name="Natvig D."/>
            <person name="Lalanne C."/>
            <person name="Gautier V."/>
            <person name="Ament-Velasquez S.L."/>
            <person name="Kruys A."/>
            <person name="Hutchinson M.I."/>
            <person name="Powell A.J."/>
            <person name="Barry K."/>
            <person name="Miller A.N."/>
            <person name="Grigoriev I.V."/>
            <person name="Debuchy R."/>
            <person name="Gladieux P."/>
            <person name="Thoren M.H."/>
            <person name="Johannesson H."/>
        </authorList>
    </citation>
    <scope>NUCLEOTIDE SEQUENCE</scope>
    <source>
        <strain evidence="2">CBS 141.50</strain>
    </source>
</reference>
<accession>A0AAN6V917</accession>
<dbReference type="EMBL" id="MU853566">
    <property type="protein sequence ID" value="KAK4145786.1"/>
    <property type="molecule type" value="Genomic_DNA"/>
</dbReference>
<feature type="region of interest" description="Disordered" evidence="1">
    <location>
        <begin position="1"/>
        <end position="29"/>
    </location>
</feature>
<dbReference type="GeneID" id="87813174"/>
<feature type="compositionally biased region" description="Polar residues" evidence="1">
    <location>
        <begin position="1"/>
        <end position="10"/>
    </location>
</feature>
<sequence length="501" mass="53402">MWPRKGSNQADADAAEAGSRRPAVRHVANFSYPRSDFVHLYRKEEPADRDSQASGSQPPPLVEDHGSEVSADDDSSQYRLSASGTNIWAPWQVGEEGKKPGGPRPMNRGSTQEADSRRVVPPSRGNTTTRSGPRDVDRHNDRGPRRGVVSCPEQRPYPPKPPPRGHYSLFPQTGAPLGQAPELSHPPAGPATRRPGLESRRSPHTDPPTSMPRDAAAGQRPLRSSATGSAHEGRTSATSSGSIPRSQRSEQPTPTRSPTAASFLTDTSPGHASPRPPTQPTSHTNQRRFPLSKSATRSSPSLAALAHAQRLEHQSTPPPRKPPTPTTSPAVNRALPPLPSETPSTPTLPHDRSPSPPKVSVFEMDSDDEDGMPRSGEATKNFARRLMHGLVHYSHADKKEKDSGAAGSVPEHKRSVSDKGPTTSTMATASSAVPGRGHPQDGGGIARTRTARRRRAASVDSPTGSDGREVVGGGRAGKEESGDAEKGGTFLGRIWKKKGGR</sequence>
<protein>
    <submittedName>
        <fullName evidence="2">Uncharacterized protein</fullName>
    </submittedName>
</protein>
<feature type="compositionally biased region" description="Polar residues" evidence="1">
    <location>
        <begin position="235"/>
        <end position="270"/>
    </location>
</feature>
<feature type="compositionally biased region" description="Polar residues" evidence="1">
    <location>
        <begin position="77"/>
        <end position="86"/>
    </location>
</feature>
<dbReference type="Proteomes" id="UP001302676">
    <property type="component" value="Unassembled WGS sequence"/>
</dbReference>
<feature type="compositionally biased region" description="Basic and acidic residues" evidence="1">
    <location>
        <begin position="132"/>
        <end position="144"/>
    </location>
</feature>
<proteinExistence type="predicted"/>
<keyword evidence="3" id="KW-1185">Reference proteome</keyword>
<dbReference type="AlphaFoldDB" id="A0AAN6V917"/>
<feature type="compositionally biased region" description="Pro residues" evidence="1">
    <location>
        <begin position="155"/>
        <end position="164"/>
    </location>
</feature>
<feature type="compositionally biased region" description="Basic and acidic residues" evidence="1">
    <location>
        <begin position="394"/>
        <end position="403"/>
    </location>
</feature>
<evidence type="ECO:0000313" key="3">
    <source>
        <dbReference type="Proteomes" id="UP001302676"/>
    </source>
</evidence>
<reference evidence="2" key="1">
    <citation type="journal article" date="2023" name="Mol. Phylogenet. Evol.">
        <title>Genome-scale phylogeny and comparative genomics of the fungal order Sordariales.</title>
        <authorList>
            <person name="Hensen N."/>
            <person name="Bonometti L."/>
            <person name="Westerberg I."/>
            <person name="Brannstrom I.O."/>
            <person name="Guillou S."/>
            <person name="Cros-Aarteil S."/>
            <person name="Calhoun S."/>
            <person name="Haridas S."/>
            <person name="Kuo A."/>
            <person name="Mondo S."/>
            <person name="Pangilinan J."/>
            <person name="Riley R."/>
            <person name="LaButti K."/>
            <person name="Andreopoulos B."/>
            <person name="Lipzen A."/>
            <person name="Chen C."/>
            <person name="Yan M."/>
            <person name="Daum C."/>
            <person name="Ng V."/>
            <person name="Clum A."/>
            <person name="Steindorff A."/>
            <person name="Ohm R.A."/>
            <person name="Martin F."/>
            <person name="Silar P."/>
            <person name="Natvig D.O."/>
            <person name="Lalanne C."/>
            <person name="Gautier V."/>
            <person name="Ament-Velasquez S.L."/>
            <person name="Kruys A."/>
            <person name="Hutchinson M.I."/>
            <person name="Powell A.J."/>
            <person name="Barry K."/>
            <person name="Miller A.N."/>
            <person name="Grigoriev I.V."/>
            <person name="Debuchy R."/>
            <person name="Gladieux P."/>
            <person name="Hiltunen Thoren M."/>
            <person name="Johannesson H."/>
        </authorList>
    </citation>
    <scope>NUCLEOTIDE SEQUENCE</scope>
    <source>
        <strain evidence="2">CBS 141.50</strain>
    </source>
</reference>
<evidence type="ECO:0000313" key="2">
    <source>
        <dbReference type="EMBL" id="KAK4145786.1"/>
    </source>
</evidence>
<dbReference type="RefSeq" id="XP_062639157.1">
    <property type="nucleotide sequence ID" value="XM_062776561.1"/>
</dbReference>
<feature type="region of interest" description="Disordered" evidence="1">
    <location>
        <begin position="41"/>
        <end position="501"/>
    </location>
</feature>
<feature type="compositionally biased region" description="Basic and acidic residues" evidence="1">
    <location>
        <begin position="41"/>
        <end position="51"/>
    </location>
</feature>
<name>A0AAN6V917_9PEZI</name>
<feature type="compositionally biased region" description="Pro residues" evidence="1">
    <location>
        <begin position="316"/>
        <end position="326"/>
    </location>
</feature>